<feature type="compositionally biased region" description="Gly residues" evidence="1">
    <location>
        <begin position="976"/>
        <end position="987"/>
    </location>
</feature>
<feature type="chain" id="PRO_5032535366" evidence="3">
    <location>
        <begin position="25"/>
        <end position="1187"/>
    </location>
</feature>
<feature type="compositionally biased region" description="Basic and acidic residues" evidence="1">
    <location>
        <begin position="1162"/>
        <end position="1174"/>
    </location>
</feature>
<feature type="region of interest" description="Disordered" evidence="1">
    <location>
        <begin position="623"/>
        <end position="706"/>
    </location>
</feature>
<gene>
    <name evidence="4" type="ORF">HXX76_006866</name>
</gene>
<feature type="region of interest" description="Disordered" evidence="1">
    <location>
        <begin position="554"/>
        <end position="584"/>
    </location>
</feature>
<evidence type="ECO:0000256" key="1">
    <source>
        <dbReference type="SAM" id="MobiDB-lite"/>
    </source>
</evidence>
<feature type="region of interest" description="Disordered" evidence="1">
    <location>
        <begin position="876"/>
        <end position="992"/>
    </location>
</feature>
<feature type="region of interest" description="Disordered" evidence="1">
    <location>
        <begin position="330"/>
        <end position="350"/>
    </location>
</feature>
<sequence>MSKLRRLALLVLVCALDLPAGFHARDPLAGRQLQQASGQEIGLPVIIDDGDCSQLNADDYSPIKGADGSVLGYAILRSGGPKQPANGTQSDGSTLLELTVALTEASGLYFALPEGGAASGNVETSITTFMPQDCPFSPPTISRQNGIADCSRRRSRLTFDVPTDLFNCSSANEFVEGSSKVFFLMVRVDLAAAPCASASKWLWAGSDANTIRTGCSFITVTATCKPATCPGFVAPPGSQLSTDTGGGSGNTGGGGGTVVLRSTSQDEAWKKVVPGVAGGAAGALILTLVVAGGLIYSEKSRRYKRRLAAHAKRRASQLYGGGGGYYGSRESSYTSSSGGDGAAGGGGEMRDYSTSRMLRAAHTHSHMPGHGGFAGFDFSFSPAVGKHAASDAHMRRMRLHSVAATNQRTLGAGGSGGSVLGGFGAFAGFGGLTSRQGSTMGSAFWQTDTTKFMGVEHRKRSDDPDEPEPPEKGVHFFQSITARHAPGPAIFDTGAPSRSIVIGGRQWDLTPGRGGALGFSSSSVPTTPAGGGYSHSMISQGMIMEEVAPLEPMEPEDDAWADAPDLPGRSTKRTSAAAYRSSPENPIAQRLEALAAAGAGAAMPSVVKLRGRPWLGTQLETIESAGGSGAPSSGVPSGPQSSTGSEAPPSPVGGVGTGGRRGSYEGAGGLVPRTGSGAAAARVGSGSRLQRPGEPQTRGQSRFSVSTMADAAASAAEAEAAAASGAAVTGTSVRSLRVASRYDEVMSGMVAAATAAAGPGSLEPRQRATPPRPAGEVAFVELGRMSDRTSYMSATSALTHATSGLEDEPPQLQLPDWVAQGRAAAQSRYASSAGTAPGPAAHAEAEQAVASGVASAAALAAAAEIAARGRLSPAGRLAAHNLPPPPSPSHLSGLQQQQQPQRQQSQLQEQTSARHPAAPQFAPGVRMLLEAEPGPGGERTSSAGGRDTSGTPRGAAVRALEKPLSPGPFAQISAGGAAGPSAGGAAAGPGASPADFSALGEVAPEVALVLGSRSVVFDQSPEFQGAPNEPGTAGAGSAGGGLLSLVPGLQAIRSRLGRRTEESPRPSGAGYVAPGSTGGAAGLRDVDVPPILRPSEYSLTQLQEGTPNVSLSLGQTQPPTQELELPAEGAAGSGMGSGTFGGRLLSRLAGRSGAGRSPSRGSRTESPRRRESLDKQPSGRQYDPKEE</sequence>
<organism evidence="4 5">
    <name type="scientific">Chlamydomonas incerta</name>
    <dbReference type="NCBI Taxonomy" id="51695"/>
    <lineage>
        <taxon>Eukaryota</taxon>
        <taxon>Viridiplantae</taxon>
        <taxon>Chlorophyta</taxon>
        <taxon>core chlorophytes</taxon>
        <taxon>Chlorophyceae</taxon>
        <taxon>CS clade</taxon>
        <taxon>Chlamydomonadales</taxon>
        <taxon>Chlamydomonadaceae</taxon>
        <taxon>Chlamydomonas</taxon>
    </lineage>
</organism>
<feature type="compositionally biased region" description="Low complexity" evidence="1">
    <location>
        <begin position="889"/>
        <end position="910"/>
    </location>
</feature>
<feature type="compositionally biased region" description="Low complexity" evidence="1">
    <location>
        <begin position="673"/>
        <end position="688"/>
    </location>
</feature>
<feature type="region of interest" description="Disordered" evidence="1">
    <location>
        <begin position="1056"/>
        <end position="1088"/>
    </location>
</feature>
<feature type="compositionally biased region" description="Low complexity" evidence="1">
    <location>
        <begin position="1142"/>
        <end position="1161"/>
    </location>
</feature>
<feature type="compositionally biased region" description="Gly residues" evidence="1">
    <location>
        <begin position="338"/>
        <end position="347"/>
    </location>
</feature>
<keyword evidence="2" id="KW-0472">Membrane</keyword>
<feature type="compositionally biased region" description="Gly residues" evidence="1">
    <location>
        <begin position="1131"/>
        <end position="1141"/>
    </location>
</feature>
<reference evidence="4" key="1">
    <citation type="journal article" date="2020" name="bioRxiv">
        <title>Comparative genomics of Chlamydomonas.</title>
        <authorList>
            <person name="Craig R.J."/>
            <person name="Hasan A.R."/>
            <person name="Ness R.W."/>
            <person name="Keightley P.D."/>
        </authorList>
    </citation>
    <scope>NUCLEOTIDE SEQUENCE</scope>
    <source>
        <strain evidence="4">SAG 7.73</strain>
    </source>
</reference>
<accession>A0A835T8C5</accession>
<feature type="compositionally biased region" description="Polar residues" evidence="1">
    <location>
        <begin position="939"/>
        <end position="951"/>
    </location>
</feature>
<dbReference type="Proteomes" id="UP000650467">
    <property type="component" value="Unassembled WGS sequence"/>
</dbReference>
<evidence type="ECO:0000256" key="2">
    <source>
        <dbReference type="SAM" id="Phobius"/>
    </source>
</evidence>
<proteinExistence type="predicted"/>
<keyword evidence="3" id="KW-0732">Signal</keyword>
<dbReference type="OrthoDB" id="541464at2759"/>
<keyword evidence="2" id="KW-0812">Transmembrane</keyword>
<protein>
    <submittedName>
        <fullName evidence="4">Uncharacterized protein</fullName>
    </submittedName>
</protein>
<evidence type="ECO:0000256" key="3">
    <source>
        <dbReference type="SAM" id="SignalP"/>
    </source>
</evidence>
<feature type="transmembrane region" description="Helical" evidence="2">
    <location>
        <begin position="272"/>
        <end position="296"/>
    </location>
</feature>
<name>A0A835T8C5_CHLIN</name>
<feature type="compositionally biased region" description="Polar residues" evidence="1">
    <location>
        <begin position="697"/>
        <end position="706"/>
    </location>
</feature>
<evidence type="ECO:0000313" key="4">
    <source>
        <dbReference type="EMBL" id="KAG2435664.1"/>
    </source>
</evidence>
<dbReference type="EMBL" id="JAEHOC010000014">
    <property type="protein sequence ID" value="KAG2435664.1"/>
    <property type="molecule type" value="Genomic_DNA"/>
</dbReference>
<dbReference type="AlphaFoldDB" id="A0A835T8C5"/>
<feature type="compositionally biased region" description="Polar residues" evidence="1">
    <location>
        <begin position="1108"/>
        <end position="1120"/>
    </location>
</feature>
<evidence type="ECO:0000313" key="5">
    <source>
        <dbReference type="Proteomes" id="UP000650467"/>
    </source>
</evidence>
<keyword evidence="5" id="KW-1185">Reference proteome</keyword>
<feature type="signal peptide" evidence="3">
    <location>
        <begin position="1"/>
        <end position="24"/>
    </location>
</feature>
<keyword evidence="2" id="KW-1133">Transmembrane helix</keyword>
<comment type="caution">
    <text evidence="4">The sequence shown here is derived from an EMBL/GenBank/DDBJ whole genome shotgun (WGS) entry which is preliminary data.</text>
</comment>
<feature type="region of interest" description="Disordered" evidence="1">
    <location>
        <begin position="1020"/>
        <end position="1040"/>
    </location>
</feature>
<feature type="compositionally biased region" description="Low complexity" evidence="1">
    <location>
        <begin position="630"/>
        <end position="645"/>
    </location>
</feature>
<feature type="compositionally biased region" description="Gly residues" evidence="1">
    <location>
        <begin position="653"/>
        <end position="669"/>
    </location>
</feature>
<feature type="region of interest" description="Disordered" evidence="1">
    <location>
        <begin position="1108"/>
        <end position="1187"/>
    </location>
</feature>